<dbReference type="EMBL" id="BKCJ010403215">
    <property type="protein sequence ID" value="GFA31533.1"/>
    <property type="molecule type" value="Genomic_DNA"/>
</dbReference>
<comment type="caution">
    <text evidence="2">The sequence shown here is derived from an EMBL/GenBank/DDBJ whole genome shotgun (WGS) entry which is preliminary data.</text>
</comment>
<sequence>MLHDERDSMGHVVMILQLAKFKWLNEKPSVSNAIYSTKLINDDILEIPAFKQRYVERDGFDPKNYTISLFSPVKKEITAEDFFKGGIKKMVGSICDSDSSFHYILYAKIHKIHHEHGWTYQAWKRCGRSANEVDDGQSSSNDKQRKKQQL</sequence>
<protein>
    <submittedName>
        <fullName evidence="2">Replication protein A 70 kDa DNA-binding subunit B</fullName>
    </submittedName>
</protein>
<evidence type="ECO:0000313" key="2">
    <source>
        <dbReference type="EMBL" id="GFA31533.1"/>
    </source>
</evidence>
<organism evidence="2">
    <name type="scientific">Tanacetum cinerariifolium</name>
    <name type="common">Dalmatian daisy</name>
    <name type="synonym">Chrysanthemum cinerariifolium</name>
    <dbReference type="NCBI Taxonomy" id="118510"/>
    <lineage>
        <taxon>Eukaryota</taxon>
        <taxon>Viridiplantae</taxon>
        <taxon>Streptophyta</taxon>
        <taxon>Embryophyta</taxon>
        <taxon>Tracheophyta</taxon>
        <taxon>Spermatophyta</taxon>
        <taxon>Magnoliopsida</taxon>
        <taxon>eudicotyledons</taxon>
        <taxon>Gunneridae</taxon>
        <taxon>Pentapetalae</taxon>
        <taxon>asterids</taxon>
        <taxon>campanulids</taxon>
        <taxon>Asterales</taxon>
        <taxon>Asteraceae</taxon>
        <taxon>Asteroideae</taxon>
        <taxon>Anthemideae</taxon>
        <taxon>Anthemidinae</taxon>
        <taxon>Tanacetum</taxon>
    </lineage>
</organism>
<name>A0A699JGN6_TANCI</name>
<gene>
    <name evidence="2" type="ORF">Tci_603505</name>
</gene>
<dbReference type="AlphaFoldDB" id="A0A699JGN6"/>
<feature type="region of interest" description="Disordered" evidence="1">
    <location>
        <begin position="131"/>
        <end position="150"/>
    </location>
</feature>
<accession>A0A699JGN6</accession>
<proteinExistence type="predicted"/>
<evidence type="ECO:0000256" key="1">
    <source>
        <dbReference type="SAM" id="MobiDB-lite"/>
    </source>
</evidence>
<reference evidence="2" key="1">
    <citation type="journal article" date="2019" name="Sci. Rep.">
        <title>Draft genome of Tanacetum cinerariifolium, the natural source of mosquito coil.</title>
        <authorList>
            <person name="Yamashiro T."/>
            <person name="Shiraishi A."/>
            <person name="Satake H."/>
            <person name="Nakayama K."/>
        </authorList>
    </citation>
    <scope>NUCLEOTIDE SEQUENCE</scope>
</reference>
<dbReference type="GO" id="GO:0003677">
    <property type="term" value="F:DNA binding"/>
    <property type="evidence" value="ECO:0007669"/>
    <property type="project" value="UniProtKB-KW"/>
</dbReference>
<keyword evidence="2" id="KW-0238">DNA-binding</keyword>